<dbReference type="KEGG" id="ngr:NAEGRDRAFT_62574"/>
<protein>
    <recommendedName>
        <fullName evidence="3">F-box domain-containing protein</fullName>
    </recommendedName>
</protein>
<dbReference type="InParanoid" id="D2V1G8"/>
<evidence type="ECO:0000313" key="1">
    <source>
        <dbReference type="EMBL" id="EFC49163.1"/>
    </source>
</evidence>
<dbReference type="GeneID" id="8849974"/>
<dbReference type="Proteomes" id="UP000006671">
    <property type="component" value="Unassembled WGS sequence"/>
</dbReference>
<gene>
    <name evidence="1" type="ORF">NAEGRDRAFT_62574</name>
</gene>
<organism evidence="2">
    <name type="scientific">Naegleria gruberi</name>
    <name type="common">Amoeba</name>
    <dbReference type="NCBI Taxonomy" id="5762"/>
    <lineage>
        <taxon>Eukaryota</taxon>
        <taxon>Discoba</taxon>
        <taxon>Heterolobosea</taxon>
        <taxon>Tetramitia</taxon>
        <taxon>Eutetramitia</taxon>
        <taxon>Vahlkampfiidae</taxon>
        <taxon>Naegleria</taxon>
    </lineage>
</organism>
<proteinExistence type="predicted"/>
<dbReference type="EMBL" id="GG738848">
    <property type="protein sequence ID" value="EFC49163.1"/>
    <property type="molecule type" value="Genomic_DNA"/>
</dbReference>
<evidence type="ECO:0008006" key="3">
    <source>
        <dbReference type="Google" id="ProtNLM"/>
    </source>
</evidence>
<dbReference type="RefSeq" id="XP_002681907.1">
    <property type="nucleotide sequence ID" value="XM_002681861.1"/>
</dbReference>
<evidence type="ECO:0000313" key="2">
    <source>
        <dbReference type="Proteomes" id="UP000006671"/>
    </source>
</evidence>
<dbReference type="VEuPathDB" id="AmoebaDB:NAEGRDRAFT_62574"/>
<sequence>MKRSLTEEVTSSPTTSKQAKYNHDEKIGKYKNVFCPDVLSVIFSFIPVMDETLLSIKLVCHLWYDSLKGEFRHNLIHSITDYLQSQFELDDDRETMTRLLVLVKQWLGARQYTINLLQETGVEMDKCVQKLYKKKSFPNIQVLAYDSIEEYEDFVVLLVHLDADVYMKMTILYSTAEDCFTYVDVFGNYDWKTKLNIDPSIKRNTVFKMNPSDDMFITSYEMNREFFTSLCELLEITGISEKDLLFNILWGPRTEYRSVEGGDIPIKDVEFEKNVEISDERMNYLYERFNLKLLNEPEVIKMAWRNATKAFTSVMEKKLTSRETIPEILVSNVTGSFCSFDLTANPRRCVESTFDLLYKGHEFEVTFFLVQSFFYGHDSMDEPPRFECKSKTNGSIFEFMCYVDDSYLHFDEMPFHQMVPPDIPKTYHTFKEYKPDLLCIFSQWLELVPRYHLLSGSATLFIEDDNSLKFLIDHNNNRWHQGEVDRIEETKCDDEY</sequence>
<reference evidence="1 2" key="1">
    <citation type="journal article" date="2010" name="Cell">
        <title>The genome of Naegleria gruberi illuminates early eukaryotic versatility.</title>
        <authorList>
            <person name="Fritz-Laylin L.K."/>
            <person name="Prochnik S.E."/>
            <person name="Ginger M.L."/>
            <person name="Dacks J.B."/>
            <person name="Carpenter M.L."/>
            <person name="Field M.C."/>
            <person name="Kuo A."/>
            <person name="Paredez A."/>
            <person name="Chapman J."/>
            <person name="Pham J."/>
            <person name="Shu S."/>
            <person name="Neupane R."/>
            <person name="Cipriano M."/>
            <person name="Mancuso J."/>
            <person name="Tu H."/>
            <person name="Salamov A."/>
            <person name="Lindquist E."/>
            <person name="Shapiro H."/>
            <person name="Lucas S."/>
            <person name="Grigoriev I.V."/>
            <person name="Cande W.Z."/>
            <person name="Fulton C."/>
            <person name="Rokhsar D.S."/>
            <person name="Dawson S.C."/>
        </authorList>
    </citation>
    <scope>NUCLEOTIDE SEQUENCE [LARGE SCALE GENOMIC DNA]</scope>
    <source>
        <strain evidence="1 2">NEG-M</strain>
    </source>
</reference>
<name>D2V1G8_NAEGR</name>
<keyword evidence="2" id="KW-1185">Reference proteome</keyword>
<accession>D2V1G8</accession>
<dbReference type="AlphaFoldDB" id="D2V1G8"/>